<feature type="region of interest" description="Disordered" evidence="1">
    <location>
        <begin position="542"/>
        <end position="591"/>
    </location>
</feature>
<dbReference type="Gene3D" id="3.30.710.10">
    <property type="entry name" value="Potassium Channel Kv1.1, Chain A"/>
    <property type="match status" value="1"/>
</dbReference>
<feature type="domain" description="BTB" evidence="2">
    <location>
        <begin position="30"/>
        <end position="104"/>
    </location>
</feature>
<dbReference type="PROSITE" id="PS50097">
    <property type="entry name" value="BTB"/>
    <property type="match status" value="1"/>
</dbReference>
<reference evidence="3" key="1">
    <citation type="submission" date="2021-06" db="EMBL/GenBank/DDBJ databases">
        <authorList>
            <person name="Kallberg Y."/>
            <person name="Tangrot J."/>
            <person name="Rosling A."/>
        </authorList>
    </citation>
    <scope>NUCLEOTIDE SEQUENCE</scope>
    <source>
        <strain evidence="3">IA702</strain>
    </source>
</reference>
<evidence type="ECO:0000259" key="2">
    <source>
        <dbReference type="PROSITE" id="PS50097"/>
    </source>
</evidence>
<name>A0A9N9FC17_9GLOM</name>
<dbReference type="InterPro" id="IPR000210">
    <property type="entry name" value="BTB/POZ_dom"/>
</dbReference>
<feature type="region of interest" description="Disordered" evidence="1">
    <location>
        <begin position="817"/>
        <end position="836"/>
    </location>
</feature>
<keyword evidence="4" id="KW-1185">Reference proteome</keyword>
<comment type="caution">
    <text evidence="3">The sequence shown here is derived from an EMBL/GenBank/DDBJ whole genome shotgun (WGS) entry which is preliminary data.</text>
</comment>
<dbReference type="AlphaFoldDB" id="A0A9N9FC17"/>
<organism evidence="3 4">
    <name type="scientific">Paraglomus occultum</name>
    <dbReference type="NCBI Taxonomy" id="144539"/>
    <lineage>
        <taxon>Eukaryota</taxon>
        <taxon>Fungi</taxon>
        <taxon>Fungi incertae sedis</taxon>
        <taxon>Mucoromycota</taxon>
        <taxon>Glomeromycotina</taxon>
        <taxon>Glomeromycetes</taxon>
        <taxon>Paraglomerales</taxon>
        <taxon>Paraglomeraceae</taxon>
        <taxon>Paraglomus</taxon>
    </lineage>
</organism>
<sequence>MTSLTSFGPTVVDESALFSTSHPSYQSTQPDIMVRTTPSIQSSKHIFHTYSHLLREKSGYFDKALDSMDWAIREHLPISLIDIESDVFALVLKYIHNETIVINALDAQMTLNLLVAVCKLRIKGGFIDLLDAHFQISHGRWLQENINLVYNSLKPHFKQLTYISSYCEILFTSYPVEFIFAKDFTRITKDTLISLYKNKLPISEIQKWNKALEWGKTQARLTGCPRIIPESVEHWRPIHFYAVGKEIEEVVGYIKFWDLQYNEFMTHVKPFKKSIPKDIYYRAFRVQIKENRKAQTQSVVTESGLPSIEVTAPTPRTTNNSSDIHSNRSTLCGSVTSDATTVTGIDNEEIVLDDTNIISYNKVKGNEPIDENDAVEKVKPADGDGLETNVQARKQRRRRPKNIKPLVSKGVYDVIDKENAKSPKNIDNENIQCSMKVDKENGHCPSCVGKEAIYSPVHVLREYTQSSRKHKRLLERSSTAPASGLGAFLVHVRTNDNREKLLLVKQRSDTDGNGYTGRNEPEYIEEAELVEEVDGVMVIKGGGASRSRKGRKHRRNDGITKTGKKSHSQGEDDTITPTKDAFPRKSPTSAHPFVQETSTCVFPHRRSLRAPPRPKREFASKNLQCITPRSSNDCHYSDEFALTPGASVYPRDLNASFESAQLFEEECLPLLASWINESLGLGDSHEYWYKQRQQRIREITDDDEDCAQTPTSVYFSAPSSPLSSPLDFFPSSPFSKAFSDDQSPLPSPLALYRTPVPAHQHVSRLPQPSLTIHLLYNTVLHSPTLSAFHPRRDNTSVTATVVEPRLSSVFLGGDNPFSGSSLPEHKRKNARNTVKV</sequence>
<dbReference type="OrthoDB" id="10325392at2759"/>
<feature type="compositionally biased region" description="Basic residues" evidence="1">
    <location>
        <begin position="546"/>
        <end position="555"/>
    </location>
</feature>
<protein>
    <submittedName>
        <fullName evidence="3">9618_t:CDS:1</fullName>
    </submittedName>
</protein>
<feature type="compositionally biased region" description="Polar residues" evidence="1">
    <location>
        <begin position="314"/>
        <end position="329"/>
    </location>
</feature>
<evidence type="ECO:0000313" key="3">
    <source>
        <dbReference type="EMBL" id="CAG8523366.1"/>
    </source>
</evidence>
<feature type="region of interest" description="Disordered" evidence="1">
    <location>
        <begin position="309"/>
        <end position="329"/>
    </location>
</feature>
<gene>
    <name evidence="3" type="ORF">POCULU_LOCUS3692</name>
</gene>
<dbReference type="EMBL" id="CAJVPJ010000426">
    <property type="protein sequence ID" value="CAG8523366.1"/>
    <property type="molecule type" value="Genomic_DNA"/>
</dbReference>
<dbReference type="InterPro" id="IPR011333">
    <property type="entry name" value="SKP1/BTB/POZ_sf"/>
</dbReference>
<accession>A0A9N9FC17</accession>
<proteinExistence type="predicted"/>
<evidence type="ECO:0000313" key="4">
    <source>
        <dbReference type="Proteomes" id="UP000789572"/>
    </source>
</evidence>
<dbReference type="Proteomes" id="UP000789572">
    <property type="component" value="Unassembled WGS sequence"/>
</dbReference>
<evidence type="ECO:0000256" key="1">
    <source>
        <dbReference type="SAM" id="MobiDB-lite"/>
    </source>
</evidence>